<evidence type="ECO:0000256" key="3">
    <source>
        <dbReference type="ARBA" id="ARBA00022538"/>
    </source>
</evidence>
<reference evidence="12" key="2">
    <citation type="submission" date="2021-04" db="EMBL/GenBank/DDBJ databases">
        <authorList>
            <person name="Gilroy R."/>
        </authorList>
    </citation>
    <scope>NUCLEOTIDE SEQUENCE</scope>
    <source>
        <strain evidence="12">CHK186-16707</strain>
    </source>
</reference>
<keyword evidence="2" id="KW-1003">Cell membrane</keyword>
<sequence>MFSVYSFIYGTSVAEIYHDYTLYHVYHCSLRHDVVVHRQAGGGFFGPDSTHPLENATFWTNVIETMCLIVIPMASIWMFGRVKHATVVFLVMLSFLVLKAGVADYFESAPTAVFAGLNIEETASNLEGKELSFGAAGGSAWGVLTACSSNGSVGSKAIAQAFTRPEYFWPRPSAVDYNAAAAGGSNLSPASDKLCERAAATVEHYGATADAKLSADPATASGAGLAPHISLRAAKCQAPRIAEARGLSEVAVTNLAGKLVFHPGGPLPPESLVNVPELNLALDKSGG</sequence>
<keyword evidence="8 11" id="KW-1133">Transmembrane helix</keyword>
<dbReference type="AlphaFoldDB" id="A0A9D2HE79"/>
<reference evidence="12" key="1">
    <citation type="journal article" date="2021" name="PeerJ">
        <title>Extensive microbial diversity within the chicken gut microbiome revealed by metagenomics and culture.</title>
        <authorList>
            <person name="Gilroy R."/>
            <person name="Ravi A."/>
            <person name="Getino M."/>
            <person name="Pursley I."/>
            <person name="Horton D.L."/>
            <person name="Alikhan N.F."/>
            <person name="Baker D."/>
            <person name="Gharbi K."/>
            <person name="Hall N."/>
            <person name="Watson M."/>
            <person name="Adriaenssens E.M."/>
            <person name="Foster-Nyarko E."/>
            <person name="Jarju S."/>
            <person name="Secka A."/>
            <person name="Antonio M."/>
            <person name="Oren A."/>
            <person name="Chaudhuri R.R."/>
            <person name="La Ragione R."/>
            <person name="Hildebrand F."/>
            <person name="Pallen M.J."/>
        </authorList>
    </citation>
    <scope>NUCLEOTIDE SEQUENCE</scope>
    <source>
        <strain evidence="12">CHK186-16707</strain>
    </source>
</reference>
<evidence type="ECO:0000256" key="7">
    <source>
        <dbReference type="ARBA" id="ARBA00022958"/>
    </source>
</evidence>
<evidence type="ECO:0000256" key="5">
    <source>
        <dbReference type="ARBA" id="ARBA00022741"/>
    </source>
</evidence>
<accession>A0A9D2HE79</accession>
<dbReference type="PANTHER" id="PTHR30042">
    <property type="entry name" value="POTASSIUM-TRANSPORTING ATPASE C CHAIN"/>
    <property type="match status" value="1"/>
</dbReference>
<keyword evidence="7" id="KW-0630">Potassium</keyword>
<feature type="transmembrane region" description="Helical" evidence="11">
    <location>
        <begin position="87"/>
        <end position="106"/>
    </location>
</feature>
<gene>
    <name evidence="12" type="ORF">H9962_05060</name>
</gene>
<evidence type="ECO:0000256" key="9">
    <source>
        <dbReference type="ARBA" id="ARBA00023065"/>
    </source>
</evidence>
<evidence type="ECO:0000256" key="10">
    <source>
        <dbReference type="ARBA" id="ARBA00023136"/>
    </source>
</evidence>
<dbReference type="GO" id="GO:0005524">
    <property type="term" value="F:ATP binding"/>
    <property type="evidence" value="ECO:0007669"/>
    <property type="project" value="UniProtKB-KW"/>
</dbReference>
<keyword evidence="1" id="KW-0813">Transport</keyword>
<evidence type="ECO:0000313" key="12">
    <source>
        <dbReference type="EMBL" id="HJA08541.1"/>
    </source>
</evidence>
<keyword evidence="5" id="KW-0547">Nucleotide-binding</keyword>
<keyword evidence="6" id="KW-0067">ATP-binding</keyword>
<feature type="transmembrane region" description="Helical" evidence="11">
    <location>
        <begin position="58"/>
        <end position="80"/>
    </location>
</feature>
<dbReference type="InterPro" id="IPR003820">
    <property type="entry name" value="KdpC"/>
</dbReference>
<keyword evidence="10 11" id="KW-0472">Membrane</keyword>
<dbReference type="EMBL" id="DXAN01000017">
    <property type="protein sequence ID" value="HJA08541.1"/>
    <property type="molecule type" value="Genomic_DNA"/>
</dbReference>
<dbReference type="PANTHER" id="PTHR30042:SF2">
    <property type="entry name" value="POTASSIUM-TRANSPORTING ATPASE KDPC SUBUNIT"/>
    <property type="match status" value="1"/>
</dbReference>
<organism evidence="12 13">
    <name type="scientific">Candidatus Mailhella merdigallinarum</name>
    <dbReference type="NCBI Taxonomy" id="2838658"/>
    <lineage>
        <taxon>Bacteria</taxon>
        <taxon>Pseudomonadati</taxon>
        <taxon>Thermodesulfobacteriota</taxon>
        <taxon>Desulfovibrionia</taxon>
        <taxon>Desulfovibrionales</taxon>
        <taxon>Desulfovibrionaceae</taxon>
        <taxon>Mailhella</taxon>
    </lineage>
</organism>
<comment type="caution">
    <text evidence="12">The sequence shown here is derived from an EMBL/GenBank/DDBJ whole genome shotgun (WGS) entry which is preliminary data.</text>
</comment>
<dbReference type="Pfam" id="PF02669">
    <property type="entry name" value="KdpC"/>
    <property type="match status" value="1"/>
</dbReference>
<evidence type="ECO:0000256" key="1">
    <source>
        <dbReference type="ARBA" id="ARBA00022448"/>
    </source>
</evidence>
<evidence type="ECO:0000256" key="2">
    <source>
        <dbReference type="ARBA" id="ARBA00022475"/>
    </source>
</evidence>
<dbReference type="Proteomes" id="UP000824225">
    <property type="component" value="Unassembled WGS sequence"/>
</dbReference>
<keyword evidence="9" id="KW-0406">Ion transport</keyword>
<keyword evidence="3" id="KW-0633">Potassium transport</keyword>
<evidence type="ECO:0000256" key="11">
    <source>
        <dbReference type="SAM" id="Phobius"/>
    </source>
</evidence>
<proteinExistence type="predicted"/>
<dbReference type="GO" id="GO:0016020">
    <property type="term" value="C:membrane"/>
    <property type="evidence" value="ECO:0007669"/>
    <property type="project" value="InterPro"/>
</dbReference>
<evidence type="ECO:0000256" key="8">
    <source>
        <dbReference type="ARBA" id="ARBA00022989"/>
    </source>
</evidence>
<evidence type="ECO:0000313" key="13">
    <source>
        <dbReference type="Proteomes" id="UP000824225"/>
    </source>
</evidence>
<keyword evidence="4 11" id="KW-0812">Transmembrane</keyword>
<protein>
    <submittedName>
        <fullName evidence="12">Potassium-transporting ATPase subunit C</fullName>
    </submittedName>
</protein>
<dbReference type="GO" id="GO:0008556">
    <property type="term" value="F:P-type potassium transmembrane transporter activity"/>
    <property type="evidence" value="ECO:0007669"/>
    <property type="project" value="InterPro"/>
</dbReference>
<name>A0A9D2HE79_9BACT</name>
<evidence type="ECO:0000256" key="4">
    <source>
        <dbReference type="ARBA" id="ARBA00022692"/>
    </source>
</evidence>
<evidence type="ECO:0000256" key="6">
    <source>
        <dbReference type="ARBA" id="ARBA00022840"/>
    </source>
</evidence>